<evidence type="ECO:0000256" key="1">
    <source>
        <dbReference type="SAM" id="SignalP"/>
    </source>
</evidence>
<dbReference type="InterPro" id="IPR041489">
    <property type="entry name" value="PDZ_6"/>
</dbReference>
<dbReference type="AlphaFoldDB" id="A0A6I4TMI8"/>
<evidence type="ECO:0000313" key="3">
    <source>
        <dbReference type="EMBL" id="MXO97132.1"/>
    </source>
</evidence>
<dbReference type="OrthoDB" id="107347at2"/>
<evidence type="ECO:0000313" key="4">
    <source>
        <dbReference type="Proteomes" id="UP000432727"/>
    </source>
</evidence>
<accession>A0A6I4TMI8</accession>
<gene>
    <name evidence="3" type="ORF">GRI34_11965</name>
</gene>
<proteinExistence type="predicted"/>
<protein>
    <recommendedName>
        <fullName evidence="2">PDZ domain-containing protein</fullName>
    </recommendedName>
</protein>
<evidence type="ECO:0000259" key="2">
    <source>
        <dbReference type="Pfam" id="PF17820"/>
    </source>
</evidence>
<dbReference type="Gene3D" id="2.30.42.10">
    <property type="match status" value="1"/>
</dbReference>
<feature type="signal peptide" evidence="1">
    <location>
        <begin position="1"/>
        <end position="26"/>
    </location>
</feature>
<dbReference type="RefSeq" id="WP_160596113.1">
    <property type="nucleotide sequence ID" value="NZ_WTYI01000001.1"/>
</dbReference>
<dbReference type="EMBL" id="WTYI01000001">
    <property type="protein sequence ID" value="MXO97132.1"/>
    <property type="molecule type" value="Genomic_DNA"/>
</dbReference>
<dbReference type="InterPro" id="IPR036034">
    <property type="entry name" value="PDZ_sf"/>
</dbReference>
<organism evidence="3 4">
    <name type="scientific">Qipengyuania aquimaris</name>
    <dbReference type="NCBI Taxonomy" id="255984"/>
    <lineage>
        <taxon>Bacteria</taxon>
        <taxon>Pseudomonadati</taxon>
        <taxon>Pseudomonadota</taxon>
        <taxon>Alphaproteobacteria</taxon>
        <taxon>Sphingomonadales</taxon>
        <taxon>Erythrobacteraceae</taxon>
        <taxon>Qipengyuania</taxon>
    </lineage>
</organism>
<keyword evidence="4" id="KW-1185">Reference proteome</keyword>
<dbReference type="InterPro" id="IPR021109">
    <property type="entry name" value="Peptidase_aspartic_dom_sf"/>
</dbReference>
<dbReference type="Pfam" id="PF17820">
    <property type="entry name" value="PDZ_6"/>
    <property type="match status" value="1"/>
</dbReference>
<dbReference type="Gene3D" id="2.40.70.10">
    <property type="entry name" value="Acid Proteases"/>
    <property type="match status" value="2"/>
</dbReference>
<dbReference type="Proteomes" id="UP000432727">
    <property type="component" value="Unassembled WGS sequence"/>
</dbReference>
<dbReference type="PROSITE" id="PS51318">
    <property type="entry name" value="TAT"/>
    <property type="match status" value="1"/>
</dbReference>
<reference evidence="3 4" key="1">
    <citation type="submission" date="2019-12" db="EMBL/GenBank/DDBJ databases">
        <title>Genomic-based taxomic classification of the family Erythrobacteraceae.</title>
        <authorList>
            <person name="Xu L."/>
        </authorList>
    </citation>
    <scope>NUCLEOTIDE SEQUENCE [LARGE SCALE GENOMIC DNA]</scope>
    <source>
        <strain evidence="3 4">JCM 12189</strain>
    </source>
</reference>
<dbReference type="SUPFAM" id="SSF50156">
    <property type="entry name" value="PDZ domain-like"/>
    <property type="match status" value="1"/>
</dbReference>
<dbReference type="Pfam" id="PF13650">
    <property type="entry name" value="Asp_protease_2"/>
    <property type="match status" value="1"/>
</dbReference>
<comment type="caution">
    <text evidence="3">The sequence shown here is derived from an EMBL/GenBank/DDBJ whole genome shotgun (WGS) entry which is preliminary data.</text>
</comment>
<name>A0A6I4TMI8_9SPHN</name>
<sequence>MKIDRRTFVVSAAGTAALAFSPSALKAQEAGYTVPIRLTDRRVLIDCFVDDRGPFAFVLDTGGSVGLIDEKAVQVLGLKSVGKSPLRIHGQRRKYDMMLVDSFSFGGVVKQKGALFAATDNVTFHDGAIGSLAAGTLTTLESELDFEALEWRIYPDEGPSRDGWERIENALVKGGNENGSSWLFAPVKVGDGVFPIGLDTGAPTELRLSGDALKASGMWDAPRWTPGAPDGQGRIVRLSSLSLGGATLEGVIANLNPKSQFPYFENGLVGLPILRRFHIATRPQEDALFLKRNTLPDPARNYNRAGIWLNRAGSDLEVAVVGAGSPAEKAGIRPGDRLIDADFYETIDAMHQDAGSIVSLKVRSKSGTRTIDLILEDFL</sequence>
<feature type="domain" description="PDZ" evidence="2">
    <location>
        <begin position="318"/>
        <end position="341"/>
    </location>
</feature>
<feature type="chain" id="PRO_5026137069" description="PDZ domain-containing protein" evidence="1">
    <location>
        <begin position="27"/>
        <end position="379"/>
    </location>
</feature>
<keyword evidence="1" id="KW-0732">Signal</keyword>
<dbReference type="InterPro" id="IPR006311">
    <property type="entry name" value="TAT_signal"/>
</dbReference>